<feature type="chain" id="PRO_5039953496" evidence="1">
    <location>
        <begin position="20"/>
        <end position="283"/>
    </location>
</feature>
<gene>
    <name evidence="2" type="ORF">PVAND_009519</name>
</gene>
<sequence>MNAIVVGAFAFLIISPAICDEGLTKNSYEKEIVTKNPQPYFNNLDNENLIDSDWYERQVRAPSSGFYGVRGKKYYYDDDDDEWMTENEFKRAPSGFVGMRGRRYDYNYQPSFIDNDDYQAQLYHELQKEREMLAALIEDYYNADRDKRKPVGFIGSRGKKSVNNDDYFDDEKRSPMGFTGVRGKKSEFPNFIRMDEKRVPVASFFGMRGKKQPVSNFFGVNKKPFFPYGKFVGVRGKKQTPDGSIRRFALSSDELNNGLLQPASLVGADTVQNKRIGFVGSRG</sequence>
<evidence type="ECO:0000256" key="1">
    <source>
        <dbReference type="SAM" id="SignalP"/>
    </source>
</evidence>
<evidence type="ECO:0000313" key="2">
    <source>
        <dbReference type="EMBL" id="KAG5679985.1"/>
    </source>
</evidence>
<dbReference type="AlphaFoldDB" id="A0A9J6CCU4"/>
<keyword evidence="3" id="KW-1185">Reference proteome</keyword>
<protein>
    <submittedName>
        <fullName evidence="2">Uncharacterized protein</fullName>
    </submittedName>
</protein>
<name>A0A9J6CCU4_POLVA</name>
<evidence type="ECO:0000313" key="3">
    <source>
        <dbReference type="Proteomes" id="UP001107558"/>
    </source>
</evidence>
<proteinExistence type="predicted"/>
<keyword evidence="1" id="KW-0732">Signal</keyword>
<feature type="signal peptide" evidence="1">
    <location>
        <begin position="1"/>
        <end position="19"/>
    </location>
</feature>
<accession>A0A9J6CCU4</accession>
<dbReference type="Proteomes" id="UP001107558">
    <property type="component" value="Chromosome 1"/>
</dbReference>
<dbReference type="EMBL" id="JADBJN010000001">
    <property type="protein sequence ID" value="KAG5679985.1"/>
    <property type="molecule type" value="Genomic_DNA"/>
</dbReference>
<reference evidence="2" key="1">
    <citation type="submission" date="2021-03" db="EMBL/GenBank/DDBJ databases">
        <title>Chromosome level genome of the anhydrobiotic midge Polypedilum vanderplanki.</title>
        <authorList>
            <person name="Yoshida Y."/>
            <person name="Kikawada T."/>
            <person name="Gusev O."/>
        </authorList>
    </citation>
    <scope>NUCLEOTIDE SEQUENCE</scope>
    <source>
        <strain evidence="2">NIAS01</strain>
        <tissue evidence="2">Whole body or cell culture</tissue>
    </source>
</reference>
<comment type="caution">
    <text evidence="2">The sequence shown here is derived from an EMBL/GenBank/DDBJ whole genome shotgun (WGS) entry which is preliminary data.</text>
</comment>
<organism evidence="2 3">
    <name type="scientific">Polypedilum vanderplanki</name>
    <name type="common">Sleeping chironomid midge</name>
    <dbReference type="NCBI Taxonomy" id="319348"/>
    <lineage>
        <taxon>Eukaryota</taxon>
        <taxon>Metazoa</taxon>
        <taxon>Ecdysozoa</taxon>
        <taxon>Arthropoda</taxon>
        <taxon>Hexapoda</taxon>
        <taxon>Insecta</taxon>
        <taxon>Pterygota</taxon>
        <taxon>Neoptera</taxon>
        <taxon>Endopterygota</taxon>
        <taxon>Diptera</taxon>
        <taxon>Nematocera</taxon>
        <taxon>Chironomoidea</taxon>
        <taxon>Chironomidae</taxon>
        <taxon>Chironominae</taxon>
        <taxon>Polypedilum</taxon>
        <taxon>Polypedilum</taxon>
    </lineage>
</organism>
<dbReference type="OrthoDB" id="5919137at2759"/>